<dbReference type="EC" id="6.2.1.3" evidence="13"/>
<evidence type="ECO:0000313" key="15">
    <source>
        <dbReference type="EMBL" id="CAD7223894.1"/>
    </source>
</evidence>
<dbReference type="Gene3D" id="3.40.50.12780">
    <property type="entry name" value="N-terminal domain of ligase-like"/>
    <property type="match status" value="1"/>
</dbReference>
<evidence type="ECO:0000256" key="2">
    <source>
        <dbReference type="ARBA" id="ARBA00022598"/>
    </source>
</evidence>
<dbReference type="GO" id="GO:0047676">
    <property type="term" value="F:arachidonate-CoA ligase activity"/>
    <property type="evidence" value="ECO:0007669"/>
    <property type="project" value="UniProtKB-EC"/>
</dbReference>
<comment type="similarity">
    <text evidence="1 13">Belongs to the ATP-dependent AMP-binding enzyme family.</text>
</comment>
<dbReference type="InterPro" id="IPR042099">
    <property type="entry name" value="ANL_N_sf"/>
</dbReference>
<sequence length="725" mass="79688">MTVLSTTMASISGSTSEWDLNAVLMACGTVAVASAMYYLLAPLLSRSRKIGDIDFQDQSGLFEGPELIRYSRLNKDGRDGKFVRTLYEDCTTLYEAFRRGAKVSNDGPCLGWRDGVNAPYQWMTYNEALLRAHNFGAGLLHLEVFNLADRCKIVELENVFLPSLHLTGLQGGSKTNVGIYAQNCPEWVLTEQALYQYSMVVVPLYDTLGADACRYIIEQSELKPNMSTIVCDSDAKLNFLLDKSPRCLQQVILIKEPALELSKRAKAKGLAILKFEDVEKMGAAHITPTQPPTSTDLATICYTSGTTGCPKGVMLNHGNIIACVSSVLIQLGNEKPRAEDVMISYLPLAHMLERCCQCGMYMAGGSVGFFRGDIRTLGADMKALGPTVCPTVPRLLNRLYDKVHGAAQGNFIKRTILNVAFRRKLAELQRGVVRRNSIWDALIFRPVQEGMGGRLRLMVVGSAPLAGHVLTFARAALGCVIVEGYGQTECVAPATLTLQGDSVPEHVGPPLPCCQIKLVDVPDMQYYASAGHGEICIRGSSVFQGYYLDPEKTAQTVDSQGWLHTGDIGTWQPNGTLKIIDRKKHIFKLSQGEYIAPEKIENIYLGSRFVHQVFVTGDSLKSSVVAIVVPEEETVQELATIHGIEGTFSSLCGNQQIKEVILQDIAALGQSAGLKSFEQVKEIYLHPTPFSVENGLLTPTLKTKRVELKHYFSPQIEDMYRSLPP</sequence>
<comment type="catalytic activity">
    <reaction evidence="12">
        <text>hexadecanoate + ATP + CoA = hexadecanoyl-CoA + AMP + diphosphate</text>
        <dbReference type="Rhea" id="RHEA:30751"/>
        <dbReference type="ChEBI" id="CHEBI:7896"/>
        <dbReference type="ChEBI" id="CHEBI:30616"/>
        <dbReference type="ChEBI" id="CHEBI:33019"/>
        <dbReference type="ChEBI" id="CHEBI:57287"/>
        <dbReference type="ChEBI" id="CHEBI:57379"/>
        <dbReference type="ChEBI" id="CHEBI:456215"/>
    </reaction>
    <physiologicalReaction direction="left-to-right" evidence="12">
        <dbReference type="Rhea" id="RHEA:30752"/>
    </physiologicalReaction>
</comment>
<evidence type="ECO:0000256" key="10">
    <source>
        <dbReference type="ARBA" id="ARBA00024548"/>
    </source>
</evidence>
<accession>A0A7R8ZLM2</accession>
<dbReference type="PANTHER" id="PTHR43272">
    <property type="entry name" value="LONG-CHAIN-FATTY-ACID--COA LIGASE"/>
    <property type="match status" value="1"/>
</dbReference>
<dbReference type="PANTHER" id="PTHR43272:SF107">
    <property type="entry name" value="LONG-CHAIN-FATTY-ACID--COA LIGASE 5"/>
    <property type="match status" value="1"/>
</dbReference>
<proteinExistence type="inferred from homology"/>
<dbReference type="GO" id="GO:0005783">
    <property type="term" value="C:endoplasmic reticulum"/>
    <property type="evidence" value="ECO:0007669"/>
    <property type="project" value="TreeGrafter"/>
</dbReference>
<dbReference type="InterPro" id="IPR000873">
    <property type="entry name" value="AMP-dep_synth/lig_dom"/>
</dbReference>
<comment type="function">
    <text evidence="13">Catalyzes the conversion of long-chain fatty acids to their active form acyl-CoAs for both synthesis of cellular lipids, and degradation via beta-oxidation.</text>
</comment>
<protein>
    <recommendedName>
        <fullName evidence="13">Long-chain-fatty-acid--CoA ligase</fullName>
        <ecNumber evidence="13">6.2.1.3</ecNumber>
    </recommendedName>
</protein>
<organism evidence="15">
    <name type="scientific">Cyprideis torosa</name>
    <dbReference type="NCBI Taxonomy" id="163714"/>
    <lineage>
        <taxon>Eukaryota</taxon>
        <taxon>Metazoa</taxon>
        <taxon>Ecdysozoa</taxon>
        <taxon>Arthropoda</taxon>
        <taxon>Crustacea</taxon>
        <taxon>Oligostraca</taxon>
        <taxon>Ostracoda</taxon>
        <taxon>Podocopa</taxon>
        <taxon>Podocopida</taxon>
        <taxon>Cytherocopina</taxon>
        <taxon>Cytheroidea</taxon>
        <taxon>Cytherideidae</taxon>
        <taxon>Cyprideis</taxon>
    </lineage>
</organism>
<keyword evidence="5 13" id="KW-0067">ATP-binding</keyword>
<keyword evidence="2 13" id="KW-0436">Ligase</keyword>
<dbReference type="SUPFAM" id="SSF56801">
    <property type="entry name" value="Acetyl-CoA synthetase-like"/>
    <property type="match status" value="1"/>
</dbReference>
<keyword evidence="3 13" id="KW-0547">Nucleotide-binding</keyword>
<dbReference type="AlphaFoldDB" id="A0A7R8ZLM2"/>
<evidence type="ECO:0000256" key="3">
    <source>
        <dbReference type="ARBA" id="ARBA00022741"/>
    </source>
</evidence>
<comment type="catalytic activity">
    <reaction evidence="11">
        <text>(E)-hexadec-2-enoate + ATP + CoA = (2E)-hexadecenoyl-CoA + AMP + diphosphate</text>
        <dbReference type="Rhea" id="RHEA:36139"/>
        <dbReference type="ChEBI" id="CHEBI:30616"/>
        <dbReference type="ChEBI" id="CHEBI:33019"/>
        <dbReference type="ChEBI" id="CHEBI:57287"/>
        <dbReference type="ChEBI" id="CHEBI:61526"/>
        <dbReference type="ChEBI" id="CHEBI:72745"/>
        <dbReference type="ChEBI" id="CHEBI:456215"/>
    </reaction>
    <physiologicalReaction direction="left-to-right" evidence="11">
        <dbReference type="Rhea" id="RHEA:36140"/>
    </physiologicalReaction>
</comment>
<dbReference type="GO" id="GO:0005524">
    <property type="term" value="F:ATP binding"/>
    <property type="evidence" value="ECO:0007669"/>
    <property type="project" value="UniProtKB-KW"/>
</dbReference>
<dbReference type="InterPro" id="IPR045311">
    <property type="entry name" value="LC-FACS_euk"/>
</dbReference>
<comment type="catalytic activity">
    <reaction evidence="9">
        <text>15-hydroxy-(5Z,8Z,11Z,13E)-eicosatetraenoate + ATP + CoA = 15-hydroxy-(5Z,8Z,11Z,13E)-eicosatetraenoyl-CoA + AMP + diphosphate</text>
        <dbReference type="Rhea" id="RHEA:52116"/>
        <dbReference type="ChEBI" id="CHEBI:30616"/>
        <dbReference type="ChEBI" id="CHEBI:33019"/>
        <dbReference type="ChEBI" id="CHEBI:57287"/>
        <dbReference type="ChEBI" id="CHEBI:78832"/>
        <dbReference type="ChEBI" id="CHEBI:136409"/>
        <dbReference type="ChEBI" id="CHEBI:456215"/>
    </reaction>
    <physiologicalReaction direction="left-to-right" evidence="9">
        <dbReference type="Rhea" id="RHEA:52117"/>
    </physiologicalReaction>
</comment>
<keyword evidence="4 13" id="KW-0276">Fatty acid metabolism</keyword>
<comment type="catalytic activity">
    <reaction evidence="6">
        <text>5-hydroxy-(6E,8Z,11Z,14Z)-eicosatetraenoate + ATP + CoA = 5-hydroxy-(6E,8Z,11Z,14Z)-eicosatetraenoyl-CoA + AMP + diphosphate</text>
        <dbReference type="Rhea" id="RHEA:52108"/>
        <dbReference type="ChEBI" id="CHEBI:30616"/>
        <dbReference type="ChEBI" id="CHEBI:33019"/>
        <dbReference type="ChEBI" id="CHEBI:57287"/>
        <dbReference type="ChEBI" id="CHEBI:65341"/>
        <dbReference type="ChEBI" id="CHEBI:136407"/>
        <dbReference type="ChEBI" id="CHEBI:456215"/>
    </reaction>
    <physiologicalReaction direction="left-to-right" evidence="6">
        <dbReference type="Rhea" id="RHEA:52109"/>
    </physiologicalReaction>
</comment>
<comment type="catalytic activity">
    <reaction evidence="10">
        <text>(5Z,8Z,11Z,14Z)-eicosatetraenoate + ATP + CoA = (5Z,8Z,11Z,14Z)-eicosatetraenoyl-CoA + AMP + diphosphate</text>
        <dbReference type="Rhea" id="RHEA:19713"/>
        <dbReference type="ChEBI" id="CHEBI:30616"/>
        <dbReference type="ChEBI" id="CHEBI:32395"/>
        <dbReference type="ChEBI" id="CHEBI:33019"/>
        <dbReference type="ChEBI" id="CHEBI:57287"/>
        <dbReference type="ChEBI" id="CHEBI:57368"/>
        <dbReference type="ChEBI" id="CHEBI:456215"/>
        <dbReference type="EC" id="6.2.1.15"/>
    </reaction>
    <physiologicalReaction direction="left-to-right" evidence="10">
        <dbReference type="Rhea" id="RHEA:19714"/>
    </physiologicalReaction>
</comment>
<evidence type="ECO:0000259" key="14">
    <source>
        <dbReference type="Pfam" id="PF00501"/>
    </source>
</evidence>
<keyword evidence="13" id="KW-0443">Lipid metabolism</keyword>
<evidence type="ECO:0000256" key="9">
    <source>
        <dbReference type="ARBA" id="ARBA00024532"/>
    </source>
</evidence>
<evidence type="ECO:0000256" key="7">
    <source>
        <dbReference type="ARBA" id="ARBA00024484"/>
    </source>
</evidence>
<gene>
    <name evidence="15" type="ORF">CTOB1V02_LOCUS1867</name>
</gene>
<evidence type="ECO:0000256" key="6">
    <source>
        <dbReference type="ARBA" id="ARBA00024469"/>
    </source>
</evidence>
<reference evidence="15" key="1">
    <citation type="submission" date="2020-11" db="EMBL/GenBank/DDBJ databases">
        <authorList>
            <person name="Tran Van P."/>
        </authorList>
    </citation>
    <scope>NUCLEOTIDE SEQUENCE</scope>
</reference>
<evidence type="ECO:0000256" key="5">
    <source>
        <dbReference type="ARBA" id="ARBA00022840"/>
    </source>
</evidence>
<dbReference type="InterPro" id="IPR020845">
    <property type="entry name" value="AMP-binding_CS"/>
</dbReference>
<feature type="domain" description="AMP-dependent synthetase/ligase" evidence="14">
    <location>
        <begin position="167"/>
        <end position="547"/>
    </location>
</feature>
<comment type="catalytic activity">
    <reaction evidence="8">
        <text>12-hydroxy-(5Z,8Z,10E,14Z)-eicosatetraenoate + ATP + CoA = 12-hydroxy-(5Z,8Z,10E,14Z)-eicosatetraenoyl-CoA + AMP + diphosphate</text>
        <dbReference type="Rhea" id="RHEA:52112"/>
        <dbReference type="ChEBI" id="CHEBI:30616"/>
        <dbReference type="ChEBI" id="CHEBI:33019"/>
        <dbReference type="ChEBI" id="CHEBI:57287"/>
        <dbReference type="ChEBI" id="CHEBI:90718"/>
        <dbReference type="ChEBI" id="CHEBI:136408"/>
        <dbReference type="ChEBI" id="CHEBI:456215"/>
    </reaction>
    <physiologicalReaction direction="left-to-right" evidence="8">
        <dbReference type="Rhea" id="RHEA:52113"/>
    </physiologicalReaction>
</comment>
<comment type="catalytic activity">
    <reaction evidence="7">
        <text>a long-chain fatty acid + ATP + CoA = a long-chain fatty acyl-CoA + AMP + diphosphate</text>
        <dbReference type="Rhea" id="RHEA:15421"/>
        <dbReference type="ChEBI" id="CHEBI:30616"/>
        <dbReference type="ChEBI" id="CHEBI:33019"/>
        <dbReference type="ChEBI" id="CHEBI:57287"/>
        <dbReference type="ChEBI" id="CHEBI:57560"/>
        <dbReference type="ChEBI" id="CHEBI:83139"/>
        <dbReference type="ChEBI" id="CHEBI:456215"/>
        <dbReference type="EC" id="6.2.1.3"/>
    </reaction>
    <physiologicalReaction direction="left-to-right" evidence="7">
        <dbReference type="Rhea" id="RHEA:15422"/>
    </physiologicalReaction>
</comment>
<evidence type="ECO:0000256" key="12">
    <source>
        <dbReference type="ARBA" id="ARBA00049139"/>
    </source>
</evidence>
<dbReference type="GO" id="GO:0016020">
    <property type="term" value="C:membrane"/>
    <property type="evidence" value="ECO:0007669"/>
    <property type="project" value="TreeGrafter"/>
</dbReference>
<dbReference type="Pfam" id="PF00501">
    <property type="entry name" value="AMP-binding"/>
    <property type="match status" value="1"/>
</dbReference>
<evidence type="ECO:0000256" key="13">
    <source>
        <dbReference type="RuleBase" id="RU369030"/>
    </source>
</evidence>
<evidence type="ECO:0000256" key="1">
    <source>
        <dbReference type="ARBA" id="ARBA00006432"/>
    </source>
</evidence>
<dbReference type="EMBL" id="OB660272">
    <property type="protein sequence ID" value="CAD7223894.1"/>
    <property type="molecule type" value="Genomic_DNA"/>
</dbReference>
<dbReference type="PROSITE" id="PS00455">
    <property type="entry name" value="AMP_BINDING"/>
    <property type="match status" value="1"/>
</dbReference>
<dbReference type="OrthoDB" id="1700726at2759"/>
<name>A0A7R8ZLM2_9CRUS</name>
<evidence type="ECO:0000256" key="4">
    <source>
        <dbReference type="ARBA" id="ARBA00022832"/>
    </source>
</evidence>
<dbReference type="CDD" id="cd05927">
    <property type="entry name" value="LC-FACS_euk"/>
    <property type="match status" value="1"/>
</dbReference>
<evidence type="ECO:0000256" key="8">
    <source>
        <dbReference type="ARBA" id="ARBA00024495"/>
    </source>
</evidence>
<evidence type="ECO:0000256" key="11">
    <source>
        <dbReference type="ARBA" id="ARBA00024565"/>
    </source>
</evidence>